<protein>
    <recommendedName>
        <fullName evidence="6">Insulin-like domain-containing protein</fullName>
    </recommendedName>
</protein>
<dbReference type="InterPro" id="IPR022353">
    <property type="entry name" value="Insulin_CS"/>
</dbReference>
<feature type="region of interest" description="Disordered" evidence="4">
    <location>
        <begin position="248"/>
        <end position="268"/>
    </location>
</feature>
<dbReference type="Pfam" id="PF01391">
    <property type="entry name" value="Collagen"/>
    <property type="match status" value="2"/>
</dbReference>
<evidence type="ECO:0000256" key="3">
    <source>
        <dbReference type="ARBA" id="ARBA00022737"/>
    </source>
</evidence>
<evidence type="ECO:0000256" key="1">
    <source>
        <dbReference type="ARBA" id="ARBA00009034"/>
    </source>
</evidence>
<feature type="signal peptide" evidence="5">
    <location>
        <begin position="1"/>
        <end position="24"/>
    </location>
</feature>
<dbReference type="EMBL" id="JBICBT010001324">
    <property type="protein sequence ID" value="KAL3073080.1"/>
    <property type="molecule type" value="Genomic_DNA"/>
</dbReference>
<dbReference type="InterPro" id="IPR036438">
    <property type="entry name" value="Insulin-like_sf"/>
</dbReference>
<organism evidence="7 8">
    <name type="scientific">Heterodera trifolii</name>
    <dbReference type="NCBI Taxonomy" id="157864"/>
    <lineage>
        <taxon>Eukaryota</taxon>
        <taxon>Metazoa</taxon>
        <taxon>Ecdysozoa</taxon>
        <taxon>Nematoda</taxon>
        <taxon>Chromadorea</taxon>
        <taxon>Rhabditida</taxon>
        <taxon>Tylenchina</taxon>
        <taxon>Tylenchomorpha</taxon>
        <taxon>Tylenchoidea</taxon>
        <taxon>Heteroderidae</taxon>
        <taxon>Heteroderinae</taxon>
        <taxon>Heterodera</taxon>
    </lineage>
</organism>
<dbReference type="PANTHER" id="PTHR24023:SF1112">
    <property type="entry name" value="COL_CUTICLE_N DOMAIN-CONTAINING PROTEIN-RELATED"/>
    <property type="match status" value="1"/>
</dbReference>
<evidence type="ECO:0000256" key="4">
    <source>
        <dbReference type="SAM" id="MobiDB-lite"/>
    </source>
</evidence>
<evidence type="ECO:0000256" key="5">
    <source>
        <dbReference type="SAM" id="SignalP"/>
    </source>
</evidence>
<dbReference type="InterPro" id="IPR008160">
    <property type="entry name" value="Collagen"/>
</dbReference>
<comment type="caution">
    <text evidence="7">The sequence shown here is derived from an EMBL/GenBank/DDBJ whole genome shotgun (WGS) entry which is preliminary data.</text>
</comment>
<dbReference type="Gene3D" id="1.20.5.320">
    <property type="entry name" value="6-Phosphogluconate Dehydrogenase, domain 3"/>
    <property type="match status" value="1"/>
</dbReference>
<feature type="region of interest" description="Disordered" evidence="4">
    <location>
        <begin position="345"/>
        <end position="467"/>
    </location>
</feature>
<feature type="compositionally biased region" description="Low complexity" evidence="4">
    <location>
        <begin position="389"/>
        <end position="400"/>
    </location>
</feature>
<proteinExistence type="inferred from homology"/>
<accession>A0ABD2I7A8</accession>
<reference evidence="7 8" key="1">
    <citation type="submission" date="2024-10" db="EMBL/GenBank/DDBJ databases">
        <authorList>
            <person name="Kim D."/>
        </authorList>
    </citation>
    <scope>NUCLEOTIDE SEQUENCE [LARGE SCALE GENOMIC DNA]</scope>
    <source>
        <strain evidence="7">BH-2024</strain>
    </source>
</reference>
<evidence type="ECO:0000256" key="2">
    <source>
        <dbReference type="ARBA" id="ARBA00022729"/>
    </source>
</evidence>
<feature type="compositionally biased region" description="Basic and acidic residues" evidence="4">
    <location>
        <begin position="94"/>
        <end position="103"/>
    </location>
</feature>
<evidence type="ECO:0000313" key="8">
    <source>
        <dbReference type="Proteomes" id="UP001620626"/>
    </source>
</evidence>
<feature type="compositionally biased region" description="Low complexity" evidence="4">
    <location>
        <begin position="303"/>
        <end position="312"/>
    </location>
</feature>
<dbReference type="AlphaFoldDB" id="A0ABD2I7A8"/>
<keyword evidence="3" id="KW-0677">Repeat</keyword>
<comment type="similarity">
    <text evidence="1">Belongs to the insulin family.</text>
</comment>
<name>A0ABD2I7A8_9BILA</name>
<feature type="region of interest" description="Disordered" evidence="4">
    <location>
        <begin position="296"/>
        <end position="320"/>
    </location>
</feature>
<evidence type="ECO:0000259" key="6">
    <source>
        <dbReference type="SMART" id="SM00078"/>
    </source>
</evidence>
<keyword evidence="8" id="KW-1185">Reference proteome</keyword>
<feature type="compositionally biased region" description="Low complexity" evidence="4">
    <location>
        <begin position="419"/>
        <end position="428"/>
    </location>
</feature>
<dbReference type="InterPro" id="IPR016179">
    <property type="entry name" value="Insulin-like"/>
</dbReference>
<dbReference type="PANTHER" id="PTHR24023">
    <property type="entry name" value="COLLAGEN ALPHA"/>
    <property type="match status" value="1"/>
</dbReference>
<evidence type="ECO:0000313" key="7">
    <source>
        <dbReference type="EMBL" id="KAL3073080.1"/>
    </source>
</evidence>
<feature type="compositionally biased region" description="Low complexity" evidence="4">
    <location>
        <begin position="248"/>
        <end position="266"/>
    </location>
</feature>
<dbReference type="InterPro" id="IPR050149">
    <property type="entry name" value="Collagen_superfamily"/>
</dbReference>
<feature type="domain" description="Insulin-like" evidence="6">
    <location>
        <begin position="50"/>
        <end position="185"/>
    </location>
</feature>
<keyword evidence="2 5" id="KW-0732">Signal</keyword>
<gene>
    <name evidence="7" type="ORF">niasHT_035356</name>
</gene>
<dbReference type="SMART" id="SM00078">
    <property type="entry name" value="IlGF"/>
    <property type="match status" value="1"/>
</dbReference>
<feature type="compositionally biased region" description="Polar residues" evidence="4">
    <location>
        <begin position="104"/>
        <end position="113"/>
    </location>
</feature>
<sequence>MRRTNSSICPFSSSFHVLLRPVVAAAVCAVVLLSSADVEAFVRRPDNGIMKLCPPGGQSFAAAWEITCGMRRRKRDASATERGTNNANDADESADNRTGERRANGTTTKSATVTPPMPHKSWWKSFGEVFFGRPSQIGLAGEENAMASASDGIDDKQLYRAPSMTEMMRFCCRFGCSLRDLLPYCDPFGDLLQEQIENGIWEFNAYANESWTKMQQIKENIRLTIPGFVRGRRWTNCCGQNSMNYYQGGGQQQQQMGNNNNNNNNNRYSSPNFNHHLAGGIAPPPPHFAPIRCPMGPPGPPGHRGLAGEPGFPGEPGRPGISGSELFNYFHAHSAYCAPCPAGPPGTAGSRGPSGPQGPDGLAGPPGTHGIEAYPGLPGPPGDPGQPGPLGHVGLPGLPGQSCESGGIGHPGPRGHPGHVGPAGPQGPTGEPATEGRPGLPGPVGPMGESGMPGNRGQPGIPGPPGLNGKDGEYCLCPPRTPKVKTIRKVFRRA</sequence>
<feature type="region of interest" description="Disordered" evidence="4">
    <location>
        <begin position="74"/>
        <end position="117"/>
    </location>
</feature>
<dbReference type="PROSITE" id="PS00262">
    <property type="entry name" value="INSULIN"/>
    <property type="match status" value="1"/>
</dbReference>
<feature type="compositionally biased region" description="Pro residues" evidence="4">
    <location>
        <begin position="377"/>
        <end position="387"/>
    </location>
</feature>
<dbReference type="SUPFAM" id="SSF56994">
    <property type="entry name" value="Insulin-like"/>
    <property type="match status" value="1"/>
</dbReference>
<feature type="chain" id="PRO_5044810779" description="Insulin-like domain-containing protein" evidence="5">
    <location>
        <begin position="25"/>
        <end position="494"/>
    </location>
</feature>
<dbReference type="Proteomes" id="UP001620626">
    <property type="component" value="Unassembled WGS sequence"/>
</dbReference>